<evidence type="ECO:0000256" key="7">
    <source>
        <dbReference type="HAMAP-Rule" id="MF_01310"/>
    </source>
</evidence>
<name>A0ABT0QYQ5_9MICO</name>
<evidence type="ECO:0000256" key="2">
    <source>
        <dbReference type="ARBA" id="ARBA00022730"/>
    </source>
</evidence>
<dbReference type="NCBIfam" id="NF003698">
    <property type="entry name" value="PRK05309.1"/>
    <property type="match status" value="1"/>
</dbReference>
<dbReference type="InterPro" id="IPR036967">
    <property type="entry name" value="Ribosomal_uS11_sf"/>
</dbReference>
<dbReference type="EMBL" id="JAKNCJ010000002">
    <property type="protein sequence ID" value="MCL6422781.1"/>
    <property type="molecule type" value="Genomic_DNA"/>
</dbReference>
<dbReference type="SUPFAM" id="SSF53137">
    <property type="entry name" value="Translational machinery components"/>
    <property type="match status" value="1"/>
</dbReference>
<sequence length="134" mass="14264">MATKTRQAGARKPRRKVSKNVVNGQAHIKSTFNNTIVSITDPTGAVISWASAGQVGFKGSRKSTPYAAQMAAEAAARRAQEHGMKKVDVFVKGPGSGRETAIRSLTAAGLEVGSIQDVTPQAHNGTRQPKRRRV</sequence>
<evidence type="ECO:0000256" key="4">
    <source>
        <dbReference type="ARBA" id="ARBA00022980"/>
    </source>
</evidence>
<keyword evidence="5 7" id="KW-0687">Ribonucleoprotein</keyword>
<evidence type="ECO:0000256" key="5">
    <source>
        <dbReference type="ARBA" id="ARBA00023274"/>
    </source>
</evidence>
<dbReference type="HAMAP" id="MF_01310">
    <property type="entry name" value="Ribosomal_uS11"/>
    <property type="match status" value="1"/>
</dbReference>
<dbReference type="RefSeq" id="WP_249736897.1">
    <property type="nucleotide sequence ID" value="NZ_JAKNCJ010000002.1"/>
</dbReference>
<dbReference type="PIRSF" id="PIRSF002131">
    <property type="entry name" value="Ribosomal_S11"/>
    <property type="match status" value="1"/>
</dbReference>
<evidence type="ECO:0000313" key="9">
    <source>
        <dbReference type="EMBL" id="MCL6422781.1"/>
    </source>
</evidence>
<dbReference type="Pfam" id="PF00411">
    <property type="entry name" value="Ribosomal_S11"/>
    <property type="match status" value="1"/>
</dbReference>
<gene>
    <name evidence="7 9" type="primary">rpsK</name>
    <name evidence="9" type="ORF">Bequi_05165</name>
</gene>
<proteinExistence type="inferred from homology"/>
<evidence type="ECO:0000256" key="3">
    <source>
        <dbReference type="ARBA" id="ARBA00022884"/>
    </source>
</evidence>
<evidence type="ECO:0000256" key="6">
    <source>
        <dbReference type="ARBA" id="ARBA00035160"/>
    </source>
</evidence>
<dbReference type="GO" id="GO:0005840">
    <property type="term" value="C:ribosome"/>
    <property type="evidence" value="ECO:0007669"/>
    <property type="project" value="UniProtKB-KW"/>
</dbReference>
<protein>
    <recommendedName>
        <fullName evidence="6 7">Small ribosomal subunit protein uS11</fullName>
    </recommendedName>
</protein>
<accession>A0ABT0QYQ5</accession>
<comment type="similarity">
    <text evidence="1 7 8">Belongs to the universal ribosomal protein uS11 family.</text>
</comment>
<reference evidence="9" key="1">
    <citation type="submission" date="2022-02" db="EMBL/GenBank/DDBJ databases">
        <authorList>
            <person name="Lee M."/>
            <person name="Kim S.-J."/>
            <person name="Jung M.-Y."/>
        </authorList>
    </citation>
    <scope>NUCLEOTIDE SEQUENCE</scope>
    <source>
        <strain evidence="9">JHP9</strain>
    </source>
</reference>
<evidence type="ECO:0000256" key="1">
    <source>
        <dbReference type="ARBA" id="ARBA00006194"/>
    </source>
</evidence>
<comment type="subunit">
    <text evidence="7">Part of the 30S ribosomal subunit. Interacts with proteins S7 and S18. Binds to IF-3.</text>
</comment>
<dbReference type="PANTHER" id="PTHR11759">
    <property type="entry name" value="40S RIBOSOMAL PROTEIN S14/30S RIBOSOMAL PROTEIN S11"/>
    <property type="match status" value="1"/>
</dbReference>
<keyword evidence="2 7" id="KW-0699">rRNA-binding</keyword>
<dbReference type="Gene3D" id="3.30.420.80">
    <property type="entry name" value="Ribosomal protein S11"/>
    <property type="match status" value="1"/>
</dbReference>
<organism evidence="9 10">
    <name type="scientific">Brachybacterium equifaecis</name>
    <dbReference type="NCBI Taxonomy" id="2910770"/>
    <lineage>
        <taxon>Bacteria</taxon>
        <taxon>Bacillati</taxon>
        <taxon>Actinomycetota</taxon>
        <taxon>Actinomycetes</taxon>
        <taxon>Micrococcales</taxon>
        <taxon>Dermabacteraceae</taxon>
        <taxon>Brachybacterium</taxon>
    </lineage>
</organism>
<dbReference type="PROSITE" id="PS00054">
    <property type="entry name" value="RIBOSOMAL_S11"/>
    <property type="match status" value="1"/>
</dbReference>
<dbReference type="InterPro" id="IPR001971">
    <property type="entry name" value="Ribosomal_uS11"/>
</dbReference>
<evidence type="ECO:0000313" key="10">
    <source>
        <dbReference type="Proteomes" id="UP001203761"/>
    </source>
</evidence>
<dbReference type="Proteomes" id="UP001203761">
    <property type="component" value="Unassembled WGS sequence"/>
</dbReference>
<comment type="caution">
    <text evidence="9">The sequence shown here is derived from an EMBL/GenBank/DDBJ whole genome shotgun (WGS) entry which is preliminary data.</text>
</comment>
<comment type="function">
    <text evidence="7">Located on the platform of the 30S subunit, it bridges several disparate RNA helices of the 16S rRNA. Forms part of the Shine-Dalgarno cleft in the 70S ribosome.</text>
</comment>
<evidence type="ECO:0000256" key="8">
    <source>
        <dbReference type="RuleBase" id="RU003629"/>
    </source>
</evidence>
<dbReference type="InterPro" id="IPR019981">
    <property type="entry name" value="Ribosomal_uS11_bac-type"/>
</dbReference>
<dbReference type="InterPro" id="IPR018102">
    <property type="entry name" value="Ribosomal_uS11_CS"/>
</dbReference>
<keyword evidence="10" id="KW-1185">Reference proteome</keyword>
<keyword evidence="4 7" id="KW-0689">Ribosomal protein</keyword>
<dbReference type="NCBIfam" id="TIGR03632">
    <property type="entry name" value="uS11_bact"/>
    <property type="match status" value="1"/>
</dbReference>
<keyword evidence="3 7" id="KW-0694">RNA-binding</keyword>